<gene>
    <name evidence="1" type="ORF">V3H18_13900</name>
</gene>
<keyword evidence="2" id="KW-1185">Reference proteome</keyword>
<dbReference type="Pfam" id="PF11390">
    <property type="entry name" value="FdsD"/>
    <property type="match status" value="1"/>
</dbReference>
<proteinExistence type="predicted"/>
<evidence type="ECO:0000313" key="2">
    <source>
        <dbReference type="Proteomes" id="UP001350748"/>
    </source>
</evidence>
<name>A0ABU7XKG4_9HYPH</name>
<dbReference type="InterPro" id="IPR021074">
    <property type="entry name" value="Formate_DH_dsu"/>
</dbReference>
<dbReference type="EMBL" id="JAZHYN010000050">
    <property type="protein sequence ID" value="MEF3367629.1"/>
    <property type="molecule type" value="Genomic_DNA"/>
</dbReference>
<sequence length="90" mass="9636">MSHNSVDKLVKMANQIGKFFVAQKHPEGVASMTDHLKKFWDPRMRDAIIAHVDHGGAGLDPIAVEAVKRLSHPRGAAASELRPGEGGADG</sequence>
<comment type="caution">
    <text evidence="1">The sequence shown here is derived from an EMBL/GenBank/DDBJ whole genome shotgun (WGS) entry which is preliminary data.</text>
</comment>
<accession>A0ABU7XKG4</accession>
<organism evidence="1 2">
    <name type="scientific">Methylocystis borbori</name>
    <dbReference type="NCBI Taxonomy" id="3118750"/>
    <lineage>
        <taxon>Bacteria</taxon>
        <taxon>Pseudomonadati</taxon>
        <taxon>Pseudomonadota</taxon>
        <taxon>Alphaproteobacteria</taxon>
        <taxon>Hyphomicrobiales</taxon>
        <taxon>Methylocystaceae</taxon>
        <taxon>Methylocystis</taxon>
    </lineage>
</organism>
<dbReference type="Proteomes" id="UP001350748">
    <property type="component" value="Unassembled WGS sequence"/>
</dbReference>
<evidence type="ECO:0000313" key="1">
    <source>
        <dbReference type="EMBL" id="MEF3367629.1"/>
    </source>
</evidence>
<protein>
    <submittedName>
        <fullName evidence="1">Formate dehydrogenase subunit delta</fullName>
    </submittedName>
</protein>
<dbReference type="RefSeq" id="WP_332082672.1">
    <property type="nucleotide sequence ID" value="NZ_JAZHYN010000050.1"/>
</dbReference>
<reference evidence="1 2" key="1">
    <citation type="submission" date="2024-02" db="EMBL/GenBank/DDBJ databases">
        <authorList>
            <person name="Grouzdev D."/>
        </authorList>
    </citation>
    <scope>NUCLEOTIDE SEQUENCE [LARGE SCALE GENOMIC DNA]</scope>
    <source>
        <strain evidence="1 2">9N</strain>
    </source>
</reference>